<keyword evidence="5 11" id="KW-0472">Membrane</keyword>
<keyword evidence="3 11" id="KW-0812">Transmembrane</keyword>
<evidence type="ECO:0000256" key="7">
    <source>
        <dbReference type="ARBA" id="ARBA00023288"/>
    </source>
</evidence>
<evidence type="ECO:0000256" key="4">
    <source>
        <dbReference type="ARBA" id="ARBA00022989"/>
    </source>
</evidence>
<comment type="domain">
    <text evidence="11">The DHHC domain is required for palmitoyltransferase activity.</text>
</comment>
<feature type="region of interest" description="Disordered" evidence="12">
    <location>
        <begin position="87"/>
        <end position="115"/>
    </location>
</feature>
<feature type="transmembrane region" description="Helical" evidence="11">
    <location>
        <begin position="188"/>
        <end position="213"/>
    </location>
</feature>
<dbReference type="InterPro" id="IPR039859">
    <property type="entry name" value="PFA4/ZDH16/20/ERF2-like"/>
</dbReference>
<feature type="region of interest" description="Disordered" evidence="12">
    <location>
        <begin position="295"/>
        <end position="318"/>
    </location>
</feature>
<keyword evidence="6" id="KW-0564">Palmitate</keyword>
<dbReference type="AlphaFoldDB" id="A0A084AL66"/>
<dbReference type="PANTHER" id="PTHR22883">
    <property type="entry name" value="ZINC FINGER DHHC DOMAIN CONTAINING PROTEIN"/>
    <property type="match status" value="1"/>
</dbReference>
<comment type="catalytic activity">
    <reaction evidence="10 11">
        <text>L-cysteinyl-[protein] + hexadecanoyl-CoA = S-hexadecanoyl-L-cysteinyl-[protein] + CoA</text>
        <dbReference type="Rhea" id="RHEA:36683"/>
        <dbReference type="Rhea" id="RHEA-COMP:10131"/>
        <dbReference type="Rhea" id="RHEA-COMP:11032"/>
        <dbReference type="ChEBI" id="CHEBI:29950"/>
        <dbReference type="ChEBI" id="CHEBI:57287"/>
        <dbReference type="ChEBI" id="CHEBI:57379"/>
        <dbReference type="ChEBI" id="CHEBI:74151"/>
        <dbReference type="EC" id="2.3.1.225"/>
    </reaction>
</comment>
<keyword evidence="4 11" id="KW-1133">Transmembrane helix</keyword>
<gene>
    <name evidence="14" type="ORF">S7711_08821</name>
</gene>
<dbReference type="InterPro" id="IPR001594">
    <property type="entry name" value="Palmitoyltrfase_DHHC"/>
</dbReference>
<evidence type="ECO:0000256" key="11">
    <source>
        <dbReference type="RuleBase" id="RU079119"/>
    </source>
</evidence>
<evidence type="ECO:0000256" key="3">
    <source>
        <dbReference type="ARBA" id="ARBA00022692"/>
    </source>
</evidence>
<name>A0A084AL66_STACB</name>
<keyword evidence="15" id="KW-1185">Reference proteome</keyword>
<dbReference type="PANTHER" id="PTHR22883:SF23">
    <property type="entry name" value="PALMITOYLTRANSFERASE ZDHHC6"/>
    <property type="match status" value="1"/>
</dbReference>
<dbReference type="GO" id="GO:0016020">
    <property type="term" value="C:membrane"/>
    <property type="evidence" value="ECO:0007669"/>
    <property type="project" value="UniProtKB-SubCell"/>
</dbReference>
<dbReference type="GO" id="GO:0005794">
    <property type="term" value="C:Golgi apparatus"/>
    <property type="evidence" value="ECO:0007669"/>
    <property type="project" value="TreeGrafter"/>
</dbReference>
<evidence type="ECO:0000256" key="6">
    <source>
        <dbReference type="ARBA" id="ARBA00023139"/>
    </source>
</evidence>
<evidence type="ECO:0000256" key="5">
    <source>
        <dbReference type="ARBA" id="ARBA00023136"/>
    </source>
</evidence>
<evidence type="ECO:0000259" key="13">
    <source>
        <dbReference type="Pfam" id="PF01529"/>
    </source>
</evidence>
<dbReference type="EC" id="2.3.1.225" evidence="11"/>
<evidence type="ECO:0000256" key="2">
    <source>
        <dbReference type="ARBA" id="ARBA00022679"/>
    </source>
</evidence>
<comment type="similarity">
    <text evidence="9">Belongs to the DHHC palmitoyltransferase family. PFA5 subfamily.</text>
</comment>
<evidence type="ECO:0000313" key="14">
    <source>
        <dbReference type="EMBL" id="KEY66045.1"/>
    </source>
</evidence>
<evidence type="ECO:0000313" key="15">
    <source>
        <dbReference type="Proteomes" id="UP000028045"/>
    </source>
</evidence>
<comment type="subcellular location">
    <subcellularLocation>
        <location evidence="1">Membrane</location>
        <topology evidence="1">Multi-pass membrane protein</topology>
    </subcellularLocation>
</comment>
<dbReference type="GO" id="GO:0006612">
    <property type="term" value="P:protein targeting to membrane"/>
    <property type="evidence" value="ECO:0007669"/>
    <property type="project" value="TreeGrafter"/>
</dbReference>
<evidence type="ECO:0000256" key="9">
    <source>
        <dbReference type="ARBA" id="ARBA00038298"/>
    </source>
</evidence>
<organism evidence="14 15">
    <name type="scientific">Stachybotrys chartarum (strain CBS 109288 / IBT 7711)</name>
    <name type="common">Toxic black mold</name>
    <name type="synonym">Stilbospora chartarum</name>
    <dbReference type="NCBI Taxonomy" id="1280523"/>
    <lineage>
        <taxon>Eukaryota</taxon>
        <taxon>Fungi</taxon>
        <taxon>Dikarya</taxon>
        <taxon>Ascomycota</taxon>
        <taxon>Pezizomycotina</taxon>
        <taxon>Sordariomycetes</taxon>
        <taxon>Hypocreomycetidae</taxon>
        <taxon>Hypocreales</taxon>
        <taxon>Stachybotryaceae</taxon>
        <taxon>Stachybotrys</taxon>
    </lineage>
</organism>
<keyword evidence="2 11" id="KW-0808">Transferase</keyword>
<feature type="compositionally biased region" description="Basic and acidic residues" evidence="12">
    <location>
        <begin position="307"/>
        <end position="318"/>
    </location>
</feature>
<dbReference type="PROSITE" id="PS50216">
    <property type="entry name" value="DHHC"/>
    <property type="match status" value="1"/>
</dbReference>
<dbReference type="OrthoDB" id="331948at2759"/>
<keyword evidence="7" id="KW-0449">Lipoprotein</keyword>
<feature type="transmembrane region" description="Helical" evidence="11">
    <location>
        <begin position="225"/>
        <end position="244"/>
    </location>
</feature>
<dbReference type="HOGENOM" id="CLU_034009_0_0_1"/>
<feature type="domain" description="Palmitoyltransferase DHHC" evidence="13">
    <location>
        <begin position="142"/>
        <end position="262"/>
    </location>
</feature>
<accession>A0A084AL66</accession>
<dbReference type="EMBL" id="KL648675">
    <property type="protein sequence ID" value="KEY66045.1"/>
    <property type="molecule type" value="Genomic_DNA"/>
</dbReference>
<dbReference type="GO" id="GO:0005783">
    <property type="term" value="C:endoplasmic reticulum"/>
    <property type="evidence" value="ECO:0007669"/>
    <property type="project" value="TreeGrafter"/>
</dbReference>
<keyword evidence="8 11" id="KW-0012">Acyltransferase</keyword>
<feature type="transmembrane region" description="Helical" evidence="11">
    <location>
        <begin position="52"/>
        <end position="72"/>
    </location>
</feature>
<evidence type="ECO:0000256" key="1">
    <source>
        <dbReference type="ARBA" id="ARBA00004141"/>
    </source>
</evidence>
<sequence>MPDKVHFRNLGTLWAVRLTPVFIVAAISFATYDVVAYLCFQYLHARRGETGVAVALAVLYLLFLLLTIATYLRTFITVQRDPAMVPLPPGREPIEKPPVRRRNRRDDDLEVAPWTPPDVNPDSPGLEAFYSRAVFQCDVDGRPKWCSECRNWKPDRSHHSSELGRCIRKLDHVCPWVGGMVSETSFNFFIQFTFYCTLLCTVSLAAGAYCLSLQLREDNSLDGRSVAIIILAGFFGFFTFGMTLTSGRYALLNITNIDMLRKSQAYHLAIRLPQNATTQQGFSTMTYPLARESTWSEHGRQSANNEEQTHPTSARDERATHTFAIIRTGPDENPWDLGYWRNFKSVMGNNIIEWLLPIKHSPCCNHESMESDYEMGGLIQELKQRYNLPAESGKAAAGNHRTV</sequence>
<protein>
    <recommendedName>
        <fullName evidence="11">Palmitoyltransferase</fullName>
        <ecNumber evidence="11">2.3.1.225</ecNumber>
    </recommendedName>
</protein>
<evidence type="ECO:0000256" key="12">
    <source>
        <dbReference type="SAM" id="MobiDB-lite"/>
    </source>
</evidence>
<evidence type="ECO:0000256" key="10">
    <source>
        <dbReference type="ARBA" id="ARBA00048048"/>
    </source>
</evidence>
<dbReference type="GO" id="GO:0019706">
    <property type="term" value="F:protein-cysteine S-palmitoyltransferase activity"/>
    <property type="evidence" value="ECO:0007669"/>
    <property type="project" value="UniProtKB-EC"/>
</dbReference>
<proteinExistence type="inferred from homology"/>
<dbReference type="Pfam" id="PF01529">
    <property type="entry name" value="DHHC"/>
    <property type="match status" value="1"/>
</dbReference>
<evidence type="ECO:0000256" key="8">
    <source>
        <dbReference type="ARBA" id="ARBA00023315"/>
    </source>
</evidence>
<feature type="transmembrane region" description="Helical" evidence="11">
    <location>
        <begin position="20"/>
        <end position="40"/>
    </location>
</feature>
<reference evidence="14 15" key="1">
    <citation type="journal article" date="2014" name="BMC Genomics">
        <title>Comparative genome sequencing reveals chemotype-specific gene clusters in the toxigenic black mold Stachybotrys.</title>
        <authorList>
            <person name="Semeiks J."/>
            <person name="Borek D."/>
            <person name="Otwinowski Z."/>
            <person name="Grishin N.V."/>
        </authorList>
    </citation>
    <scope>NUCLEOTIDE SEQUENCE [LARGE SCALE GENOMIC DNA]</scope>
    <source>
        <strain evidence="15">CBS 109288 / IBT 7711</strain>
    </source>
</reference>
<dbReference type="Proteomes" id="UP000028045">
    <property type="component" value="Unassembled WGS sequence"/>
</dbReference>